<protein>
    <submittedName>
        <fullName evidence="1">Uncharacterized protein</fullName>
    </submittedName>
</protein>
<comment type="caution">
    <text evidence="1">The sequence shown here is derived from an EMBL/GenBank/DDBJ whole genome shotgun (WGS) entry which is preliminary data.</text>
</comment>
<dbReference type="EMBL" id="LNAM01000153">
    <property type="protein sequence ID" value="KSV59033.1"/>
    <property type="molecule type" value="Genomic_DNA"/>
</dbReference>
<reference evidence="1 2" key="1">
    <citation type="submission" date="2015-11" db="EMBL/GenBank/DDBJ databases">
        <title>Butyribacter intestini gen. nov., sp. nov., a butyric acid-producing bacterium of the family Lachnospiraceae isolated from the human faeces.</title>
        <authorList>
            <person name="Zou Y."/>
            <person name="Xue W."/>
            <person name="Luo G."/>
            <person name="Lv M."/>
        </authorList>
    </citation>
    <scope>NUCLEOTIDE SEQUENCE [LARGE SCALE GENOMIC DNA]</scope>
    <source>
        <strain evidence="1 2">ACET-33324</strain>
    </source>
</reference>
<dbReference type="RefSeq" id="WP_058352668.1">
    <property type="nucleotide sequence ID" value="NZ_CABMMD010000153.1"/>
</dbReference>
<keyword evidence="2" id="KW-1185">Reference proteome</keyword>
<name>A0A0V8QG21_9FIRM</name>
<gene>
    <name evidence="1" type="ORF">ASU35_01550</name>
</gene>
<evidence type="ECO:0000313" key="2">
    <source>
        <dbReference type="Proteomes" id="UP000054874"/>
    </source>
</evidence>
<dbReference type="Proteomes" id="UP000054874">
    <property type="component" value="Unassembled WGS sequence"/>
</dbReference>
<dbReference type="AlphaFoldDB" id="A0A0V8QG21"/>
<dbReference type="STRING" id="290052.ASU35_01550"/>
<organism evidence="1 2">
    <name type="scientific">Acetivibrio ethanolgignens</name>
    <dbReference type="NCBI Taxonomy" id="290052"/>
    <lineage>
        <taxon>Bacteria</taxon>
        <taxon>Bacillati</taxon>
        <taxon>Bacillota</taxon>
        <taxon>Clostridia</taxon>
        <taxon>Eubacteriales</taxon>
        <taxon>Oscillospiraceae</taxon>
        <taxon>Acetivibrio</taxon>
    </lineage>
</organism>
<dbReference type="NCBIfam" id="NF047593">
    <property type="entry name" value="IS66_ISAeme5_TnpA"/>
    <property type="match status" value="1"/>
</dbReference>
<dbReference type="OrthoDB" id="1985653at2"/>
<sequence>MRTRKTKEEKFRLIADYKASGLSMAKWCDANGIPASTLAGWLRGKNTNTTKPKNKAKFVEVLFWIT</sequence>
<proteinExistence type="predicted"/>
<accession>A0A0V8QG21</accession>
<evidence type="ECO:0000313" key="1">
    <source>
        <dbReference type="EMBL" id="KSV59033.1"/>
    </source>
</evidence>